<protein>
    <submittedName>
        <fullName evidence="2">Uncharacterized protein</fullName>
    </submittedName>
</protein>
<sequence length="109" mass="12274">MAAFDYGTAEGVHFKIGDKVVINTGIIGIPEVYEVIEFNRTKGALANAPVSNNVLKRDWVTLKRLSNSVIPDVISINNLKLATQKGGKRRTRRHKRKSKKTRKSRSSRR</sequence>
<proteinExistence type="predicted"/>
<dbReference type="EMBL" id="MN740778">
    <property type="protein sequence ID" value="QHU11011.1"/>
    <property type="molecule type" value="Genomic_DNA"/>
</dbReference>
<accession>A0A6C0K1I1</accession>
<name>A0A6C0K1I1_9ZZZZ</name>
<reference evidence="2" key="1">
    <citation type="journal article" date="2020" name="Nature">
        <title>Giant virus diversity and host interactions through global metagenomics.</title>
        <authorList>
            <person name="Schulz F."/>
            <person name="Roux S."/>
            <person name="Paez-Espino D."/>
            <person name="Jungbluth S."/>
            <person name="Walsh D.A."/>
            <person name="Denef V.J."/>
            <person name="McMahon K.D."/>
            <person name="Konstantinidis K.T."/>
            <person name="Eloe-Fadrosh E.A."/>
            <person name="Kyrpides N.C."/>
            <person name="Woyke T."/>
        </authorList>
    </citation>
    <scope>NUCLEOTIDE SEQUENCE</scope>
    <source>
        <strain evidence="2">GVMAG-S-1101165-84</strain>
    </source>
</reference>
<organism evidence="2">
    <name type="scientific">viral metagenome</name>
    <dbReference type="NCBI Taxonomy" id="1070528"/>
    <lineage>
        <taxon>unclassified sequences</taxon>
        <taxon>metagenomes</taxon>
        <taxon>organismal metagenomes</taxon>
    </lineage>
</organism>
<feature type="region of interest" description="Disordered" evidence="1">
    <location>
        <begin position="81"/>
        <end position="109"/>
    </location>
</feature>
<feature type="compositionally biased region" description="Basic residues" evidence="1">
    <location>
        <begin position="86"/>
        <end position="109"/>
    </location>
</feature>
<evidence type="ECO:0000313" key="2">
    <source>
        <dbReference type="EMBL" id="QHU11011.1"/>
    </source>
</evidence>
<dbReference type="AlphaFoldDB" id="A0A6C0K1I1"/>
<evidence type="ECO:0000256" key="1">
    <source>
        <dbReference type="SAM" id="MobiDB-lite"/>
    </source>
</evidence>